<reference evidence="2 3" key="1">
    <citation type="journal article" date="2007" name="Proc. Natl. Acad. Sci. U.S.A.">
        <title>Characterization of a marine gammaproteobacterium capable of aerobic anoxygenic photosynthesis.</title>
        <authorList>
            <person name="Fuchs B.M."/>
            <person name="Spring S."/>
            <person name="Teeling H."/>
            <person name="Quast C."/>
            <person name="Wulf J."/>
            <person name="Schattenhofer M."/>
            <person name="Yan S."/>
            <person name="Ferriera S."/>
            <person name="Johnson J."/>
            <person name="Glockner F.O."/>
            <person name="Amann R."/>
        </authorList>
    </citation>
    <scope>NUCLEOTIDE SEQUENCE [LARGE SCALE GENOMIC DNA]</scope>
    <source>
        <strain evidence="2">KT71</strain>
    </source>
</reference>
<organism evidence="2 3">
    <name type="scientific">Congregibacter litoralis KT71</name>
    <dbReference type="NCBI Taxonomy" id="314285"/>
    <lineage>
        <taxon>Bacteria</taxon>
        <taxon>Pseudomonadati</taxon>
        <taxon>Pseudomonadota</taxon>
        <taxon>Gammaproteobacteria</taxon>
        <taxon>Cellvibrionales</taxon>
        <taxon>Halieaceae</taxon>
        <taxon>Congregibacter</taxon>
    </lineage>
</organism>
<dbReference type="STRING" id="314285.KT71_13539"/>
<proteinExistence type="predicted"/>
<dbReference type="EMBL" id="AAOA02000001">
    <property type="protein sequence ID" value="EAQ95775.2"/>
    <property type="molecule type" value="Genomic_DNA"/>
</dbReference>
<accession>A4ADW5</accession>
<keyword evidence="1" id="KW-0732">Signal</keyword>
<evidence type="ECO:0000313" key="3">
    <source>
        <dbReference type="Proteomes" id="UP000019205"/>
    </source>
</evidence>
<reference evidence="2 3" key="2">
    <citation type="journal article" date="2009" name="PLoS ONE">
        <title>The photosynthetic apparatus and its regulation in the aerobic gammaproteobacterium Congregibacter litoralis gen. nov., sp. nov.</title>
        <authorList>
            <person name="Spring S."/>
            <person name="Lunsdorf H."/>
            <person name="Fuchs B.M."/>
            <person name="Tindall B.J."/>
        </authorList>
    </citation>
    <scope>NUCLEOTIDE SEQUENCE [LARGE SCALE GENOMIC DNA]</scope>
    <source>
        <strain evidence="2">KT71</strain>
    </source>
</reference>
<evidence type="ECO:0008006" key="4">
    <source>
        <dbReference type="Google" id="ProtNLM"/>
    </source>
</evidence>
<keyword evidence="3" id="KW-1185">Reference proteome</keyword>
<sequence>MKLILRSMLLLTLTTPISVLMAHDDHGVISEDAAVQIANKTVKQMTFKDMGFQVGQLDSGWKSVSIENIDVVDSKDGFYVVSVTNKSAQEMVYLKIGMKGNVIEARGTNDF</sequence>
<dbReference type="RefSeq" id="WP_023659694.1">
    <property type="nucleotide sequence ID" value="NZ_CM002299.1"/>
</dbReference>
<feature type="signal peptide" evidence="1">
    <location>
        <begin position="1"/>
        <end position="22"/>
    </location>
</feature>
<dbReference type="OrthoDB" id="6227953at2"/>
<name>A4ADW5_9GAMM</name>
<evidence type="ECO:0000256" key="1">
    <source>
        <dbReference type="SAM" id="SignalP"/>
    </source>
</evidence>
<protein>
    <recommendedName>
        <fullName evidence="4">Peptidase propeptide and YPEB domain protein</fullName>
    </recommendedName>
</protein>
<dbReference type="AlphaFoldDB" id="A4ADW5"/>
<dbReference type="eggNOG" id="ENOG50332GT">
    <property type="taxonomic scope" value="Bacteria"/>
</dbReference>
<evidence type="ECO:0000313" key="2">
    <source>
        <dbReference type="EMBL" id="EAQ95775.2"/>
    </source>
</evidence>
<feature type="chain" id="PRO_5002665750" description="Peptidase propeptide and YPEB domain protein" evidence="1">
    <location>
        <begin position="23"/>
        <end position="111"/>
    </location>
</feature>
<comment type="caution">
    <text evidence="2">The sequence shown here is derived from an EMBL/GenBank/DDBJ whole genome shotgun (WGS) entry which is preliminary data.</text>
</comment>
<gene>
    <name evidence="2" type="ORF">KT71_13539</name>
</gene>
<dbReference type="Proteomes" id="UP000019205">
    <property type="component" value="Chromosome"/>
</dbReference>
<dbReference type="HOGENOM" id="CLU_166880_0_0_6"/>
<dbReference type="InterPro" id="IPR045503">
    <property type="entry name" value="DUF6488"/>
</dbReference>
<dbReference type="Pfam" id="PF20098">
    <property type="entry name" value="DUF6488"/>
    <property type="match status" value="1"/>
</dbReference>